<keyword evidence="6 7" id="KW-0998">Cell outer membrane</keyword>
<comment type="similarity">
    <text evidence="7">Belongs to the TonB-dependent receptor family.</text>
</comment>
<evidence type="ECO:0000256" key="6">
    <source>
        <dbReference type="ARBA" id="ARBA00023237"/>
    </source>
</evidence>
<dbReference type="GO" id="GO:0009279">
    <property type="term" value="C:cell outer membrane"/>
    <property type="evidence" value="ECO:0007669"/>
    <property type="project" value="UniProtKB-SubCell"/>
</dbReference>
<keyword evidence="4 7" id="KW-0812">Transmembrane</keyword>
<evidence type="ECO:0000313" key="12">
    <source>
        <dbReference type="Proteomes" id="UP000482671"/>
    </source>
</evidence>
<evidence type="ECO:0000259" key="8">
    <source>
        <dbReference type="SMART" id="SM00965"/>
    </source>
</evidence>
<dbReference type="InterPro" id="IPR037066">
    <property type="entry name" value="Plug_dom_sf"/>
</dbReference>
<dbReference type="PROSITE" id="PS52016">
    <property type="entry name" value="TONB_DEPENDENT_REC_3"/>
    <property type="match status" value="1"/>
</dbReference>
<dbReference type="RefSeq" id="WP_122203810.1">
    <property type="nucleotide sequence ID" value="NZ_WNDH01000006.1"/>
</dbReference>
<dbReference type="InterPro" id="IPR011662">
    <property type="entry name" value="Secretin/TonB_short_N"/>
</dbReference>
<dbReference type="Pfam" id="PF13715">
    <property type="entry name" value="CarbopepD_reg_2"/>
    <property type="match status" value="1"/>
</dbReference>
<dbReference type="Pfam" id="PF07715">
    <property type="entry name" value="Plug"/>
    <property type="match status" value="1"/>
</dbReference>
<keyword evidence="3 7" id="KW-1134">Transmembrane beta strand</keyword>
<reference evidence="9 12" key="2">
    <citation type="journal article" date="2019" name="Nat. Med.">
        <title>A library of human gut bacterial isolates paired with longitudinal multiomics data enables mechanistic microbiome research.</title>
        <authorList>
            <person name="Poyet M."/>
            <person name="Groussin M."/>
            <person name="Gibbons S.M."/>
            <person name="Avila-Pacheco J."/>
            <person name="Jiang X."/>
            <person name="Kearney S.M."/>
            <person name="Perrotta A.R."/>
            <person name="Berdy B."/>
            <person name="Zhao S."/>
            <person name="Lieberman T.D."/>
            <person name="Swanson P.K."/>
            <person name="Smith M."/>
            <person name="Roesemann S."/>
            <person name="Alexander J.E."/>
            <person name="Rich S.A."/>
            <person name="Livny J."/>
            <person name="Vlamakis H."/>
            <person name="Clish C."/>
            <person name="Bullock K."/>
            <person name="Deik A."/>
            <person name="Scott J."/>
            <person name="Pierce K.A."/>
            <person name="Xavier R.J."/>
            <person name="Alm E.J."/>
        </authorList>
    </citation>
    <scope>NUCLEOTIDE SEQUENCE [LARGE SCALE GENOMIC DNA]</scope>
    <source>
        <strain evidence="9 12">BIOML-A11</strain>
    </source>
</reference>
<evidence type="ECO:0000256" key="4">
    <source>
        <dbReference type="ARBA" id="ARBA00022692"/>
    </source>
</evidence>
<keyword evidence="2 7" id="KW-0813">Transport</keyword>
<keyword evidence="5 7" id="KW-0472">Membrane</keyword>
<dbReference type="NCBIfam" id="TIGR04056">
    <property type="entry name" value="OMP_RagA_SusC"/>
    <property type="match status" value="1"/>
</dbReference>
<dbReference type="InterPro" id="IPR008969">
    <property type="entry name" value="CarboxyPept-like_regulatory"/>
</dbReference>
<comment type="subcellular location">
    <subcellularLocation>
        <location evidence="1 7">Cell outer membrane</location>
        <topology evidence="1 7">Multi-pass membrane protein</topology>
    </subcellularLocation>
</comment>
<dbReference type="EMBL" id="WNDD01000005">
    <property type="protein sequence ID" value="MTV01135.1"/>
    <property type="molecule type" value="Genomic_DNA"/>
</dbReference>
<gene>
    <name evidence="10" type="ORF">DW828_01265</name>
    <name evidence="9" type="ORF">GME02_05545</name>
</gene>
<dbReference type="Pfam" id="PF07660">
    <property type="entry name" value="STN"/>
    <property type="match status" value="1"/>
</dbReference>
<sequence>MNTLKNLLRKGITIGSFCLVSGTILSAQISLSMQNKSTREVIREIEKVSDYRFFYNDNLSGLNTKISVSAQGENIRDVLEQIKSQAQITYIIKENNQIVLFAPGYVSSSTQQNTRKITGIIKDQSGEPVIGANIVEKGTTNGTITDIDGEYSLEVGSNSILVVSYIGYITQEIPVGKNNTLDVLLREDTETLDEVIVIGYGTTKRKDFTGSVSSVKLENSPIALSPNLNALESLKGNVSGLDIGATNSAGGEPSMQMRGQKSISGSNDPLIVVDGVIFMGSINDINPNDIASYDVLKDATSAAAYGSRSANGVIIITTKRGKTGKPVVTFNATGSMQTWQNKPELMKGEQWLESVMARNNSSDLSWLKPQELANMEAGREINWLDASTRTGWVQDYQVAVSGAGEKMNYYLSAAYSDNQGVVIGDDYNRITALAKINTDITSWLQIGVDAAFTKSDYSGVGANIGEATQTSPYGVMYRNESEKLLEKYPYTQSSVNALWNTDKSVRDNKDIRNNFRANAYAVVKLPWVEGLSYRFNYAGNLSKNQSGDFYYEGYFVKEGAYDDETRYSPATLQSLLASANGKINNNTTDSWVIDNILNYKNTFGKHSIDLTAVATRDRKKYEMIETTGSNFAANGNTTLGINGLHKATVQKVNMDNNQRSNIGYLGRASYSYDDRYFFTGSYRRDGASVFGVNQKWGDFFAFGGAWRLSSEKFMSSISYLDDLKLKLSWGKNGNQGLDPYGTLSTINNGASGGVRYEFGGSDIIYGLNQKALGNANLGWETTESWNTGFESAWLGSRLFVDLDLYFSKTTDQIFTRDIPVMTGFKNMKSSMGQVNNRGVELTIRSVNIDTQDWYWTTNLTFWLNRNKLIHLYGEDLDGDGREDDDISNSRFIGKPLGAIYGYLQDGIVQETDVEYMKANGATPGIPKYKDMDNDGVITSADRIILGYSTPNFKLNMSNTITYKNWDLYFMLTGTFGGGGYYQKSNKGAYLTNGSGRFNTNGIYIPWWTPENKSNEYPAATFNDDGGRFLGLQNRAFVRLQDVTLSYTFREPWVQKVNIQNLKVFFTTKNLFTITKWQGGDPEVGVTVSENTYPVLTSFSLGANISF</sequence>
<dbReference type="SUPFAM" id="SSF56935">
    <property type="entry name" value="Porins"/>
    <property type="match status" value="1"/>
</dbReference>
<dbReference type="FunFam" id="2.60.40.1120:FF:000003">
    <property type="entry name" value="Outer membrane protein Omp121"/>
    <property type="match status" value="1"/>
</dbReference>
<dbReference type="SUPFAM" id="SSF49464">
    <property type="entry name" value="Carboxypeptidase regulatory domain-like"/>
    <property type="match status" value="1"/>
</dbReference>
<evidence type="ECO:0000313" key="10">
    <source>
        <dbReference type="EMBL" id="RHC90193.1"/>
    </source>
</evidence>
<evidence type="ECO:0000313" key="11">
    <source>
        <dbReference type="Proteomes" id="UP000286260"/>
    </source>
</evidence>
<dbReference type="InterPro" id="IPR039426">
    <property type="entry name" value="TonB-dep_rcpt-like"/>
</dbReference>
<dbReference type="InterPro" id="IPR012910">
    <property type="entry name" value="Plug_dom"/>
</dbReference>
<dbReference type="Proteomes" id="UP000286260">
    <property type="component" value="Unassembled WGS sequence"/>
</dbReference>
<protein>
    <submittedName>
        <fullName evidence="10">SusC/RagA family TonB-linked outer membrane protein</fullName>
    </submittedName>
</protein>
<dbReference type="Gene3D" id="2.60.40.1120">
    <property type="entry name" value="Carboxypeptidase-like, regulatory domain"/>
    <property type="match status" value="1"/>
</dbReference>
<evidence type="ECO:0000256" key="7">
    <source>
        <dbReference type="PROSITE-ProRule" id="PRU01360"/>
    </source>
</evidence>
<dbReference type="InterPro" id="IPR023996">
    <property type="entry name" value="TonB-dep_OMP_SusC/RagA"/>
</dbReference>
<dbReference type="AlphaFoldDB" id="A0A3R6GL73"/>
<dbReference type="Proteomes" id="UP000482671">
    <property type="component" value="Unassembled WGS sequence"/>
</dbReference>
<dbReference type="InterPro" id="IPR036942">
    <property type="entry name" value="Beta-barrel_TonB_sf"/>
</dbReference>
<dbReference type="NCBIfam" id="TIGR04057">
    <property type="entry name" value="SusC_RagA_signa"/>
    <property type="match status" value="1"/>
</dbReference>
<evidence type="ECO:0000256" key="1">
    <source>
        <dbReference type="ARBA" id="ARBA00004571"/>
    </source>
</evidence>
<comment type="caution">
    <text evidence="10">The sequence shown here is derived from an EMBL/GenBank/DDBJ whole genome shotgun (WGS) entry which is preliminary data.</text>
</comment>
<name>A0A3R6GL73_9BACT</name>
<evidence type="ECO:0000256" key="2">
    <source>
        <dbReference type="ARBA" id="ARBA00022448"/>
    </source>
</evidence>
<reference evidence="10 11" key="1">
    <citation type="submission" date="2018-08" db="EMBL/GenBank/DDBJ databases">
        <title>A genome reference for cultivated species of the human gut microbiota.</title>
        <authorList>
            <person name="Zou Y."/>
            <person name="Xue W."/>
            <person name="Luo G."/>
        </authorList>
    </citation>
    <scope>NUCLEOTIDE SEQUENCE [LARGE SCALE GENOMIC DNA]</scope>
    <source>
        <strain evidence="10 11">AM34-17</strain>
    </source>
</reference>
<dbReference type="SMART" id="SM00965">
    <property type="entry name" value="STN"/>
    <property type="match status" value="1"/>
</dbReference>
<dbReference type="Gene3D" id="3.55.50.30">
    <property type="match status" value="1"/>
</dbReference>
<evidence type="ECO:0000256" key="5">
    <source>
        <dbReference type="ARBA" id="ARBA00023136"/>
    </source>
</evidence>
<accession>A0A3R6GL73</accession>
<proteinExistence type="inferred from homology"/>
<organism evidence="10 11">
    <name type="scientific">Parabacteroides merdae</name>
    <dbReference type="NCBI Taxonomy" id="46503"/>
    <lineage>
        <taxon>Bacteria</taxon>
        <taxon>Pseudomonadati</taxon>
        <taxon>Bacteroidota</taxon>
        <taxon>Bacteroidia</taxon>
        <taxon>Bacteroidales</taxon>
        <taxon>Tannerellaceae</taxon>
        <taxon>Parabacteroides</taxon>
    </lineage>
</organism>
<evidence type="ECO:0000256" key="3">
    <source>
        <dbReference type="ARBA" id="ARBA00022452"/>
    </source>
</evidence>
<feature type="domain" description="Secretin/TonB short N-terminal" evidence="8">
    <location>
        <begin position="51"/>
        <end position="103"/>
    </location>
</feature>
<dbReference type="EMBL" id="QSII01000001">
    <property type="protein sequence ID" value="RHC90193.1"/>
    <property type="molecule type" value="Genomic_DNA"/>
</dbReference>
<evidence type="ECO:0000313" key="9">
    <source>
        <dbReference type="EMBL" id="MTV01135.1"/>
    </source>
</evidence>
<dbReference type="Gene3D" id="2.170.130.10">
    <property type="entry name" value="TonB-dependent receptor, plug domain"/>
    <property type="match status" value="1"/>
</dbReference>
<dbReference type="InterPro" id="IPR023997">
    <property type="entry name" value="TonB-dep_OMP_SusC/RagA_CS"/>
</dbReference>
<dbReference type="Gene3D" id="2.40.170.20">
    <property type="entry name" value="TonB-dependent receptor, beta-barrel domain"/>
    <property type="match status" value="1"/>
</dbReference>